<dbReference type="PANTHER" id="PTHR30027">
    <property type="entry name" value="RIBOSOMAL RNA SMALL SUBUNIT METHYLTRANSFERASE E"/>
    <property type="match status" value="1"/>
</dbReference>
<organism evidence="16 17">
    <name type="scientific">Hypericibacter terrae</name>
    <dbReference type="NCBI Taxonomy" id="2602015"/>
    <lineage>
        <taxon>Bacteria</taxon>
        <taxon>Pseudomonadati</taxon>
        <taxon>Pseudomonadota</taxon>
        <taxon>Alphaproteobacteria</taxon>
        <taxon>Rhodospirillales</taxon>
        <taxon>Dongiaceae</taxon>
        <taxon>Hypericibacter</taxon>
    </lineage>
</organism>
<keyword evidence="8 12" id="KW-0808">Transferase</keyword>
<reference evidence="16 17" key="1">
    <citation type="submission" date="2019-08" db="EMBL/GenBank/DDBJ databases">
        <title>Hyperibacter terrae gen. nov., sp. nov. and Hyperibacter viscosus sp. nov., two new members in the family Rhodospirillaceae isolated from the rhizosphere of Hypericum perforatum.</title>
        <authorList>
            <person name="Noviana Z."/>
        </authorList>
    </citation>
    <scope>NUCLEOTIDE SEQUENCE [LARGE SCALE GENOMIC DNA]</scope>
    <source>
        <strain evidence="16 17">R5913</strain>
    </source>
</reference>
<evidence type="ECO:0000256" key="1">
    <source>
        <dbReference type="ARBA" id="ARBA00004496"/>
    </source>
</evidence>
<evidence type="ECO:0000256" key="3">
    <source>
        <dbReference type="ARBA" id="ARBA00012328"/>
    </source>
</evidence>
<dbReference type="AlphaFoldDB" id="A0A5J6MDJ7"/>
<dbReference type="InterPro" id="IPR006700">
    <property type="entry name" value="RsmE"/>
</dbReference>
<dbReference type="OrthoDB" id="9815641at2"/>
<comment type="function">
    <text evidence="10 12">Specifically methylates the N3 position of the uracil ring of uridine 1498 (m3U1498) in 16S rRNA. Acts on the fully assembled 30S ribosomal subunit.</text>
</comment>
<evidence type="ECO:0000256" key="11">
    <source>
        <dbReference type="ARBA" id="ARBA00047944"/>
    </source>
</evidence>
<evidence type="ECO:0000256" key="8">
    <source>
        <dbReference type="ARBA" id="ARBA00022679"/>
    </source>
</evidence>
<proteinExistence type="inferred from homology"/>
<dbReference type="InterPro" id="IPR046886">
    <property type="entry name" value="RsmE_MTase_dom"/>
</dbReference>
<sequence length="278" mass="30348">MGRSGDREQEAGEESGAKEPGQKEPGQVTRLFVTAALGDGAEIELDEDATHYLRNVLRLAPGERVGLFNGRDGEWSAELTGLSKRAARLQLRERTRAQPRESDLWLVFAPIKRQRIDILAEKATELGVAALLPVFTARTVMTRVNLDRLAAHAKEAAEQTERLTVPVIREPRTLDKLLAEWPASRRLLVCAEAGSARPILDALGELTRDVRNRTESWAIMTGPEGGFTASELDALGKLPFVTPVGLGPRILRADTAAIAALAIWQALVGDGRDRPPSR</sequence>
<dbReference type="GO" id="GO:0070042">
    <property type="term" value="F:rRNA (uridine-N3-)-methyltransferase activity"/>
    <property type="evidence" value="ECO:0007669"/>
    <property type="project" value="TreeGrafter"/>
</dbReference>
<dbReference type="PANTHER" id="PTHR30027:SF3">
    <property type="entry name" value="16S RRNA (URACIL(1498)-N(3))-METHYLTRANSFERASE"/>
    <property type="match status" value="1"/>
</dbReference>
<dbReference type="Proteomes" id="UP000326202">
    <property type="component" value="Chromosome"/>
</dbReference>
<dbReference type="NCBIfam" id="TIGR00046">
    <property type="entry name" value="RsmE family RNA methyltransferase"/>
    <property type="match status" value="1"/>
</dbReference>
<dbReference type="Pfam" id="PF20260">
    <property type="entry name" value="PUA_4"/>
    <property type="match status" value="1"/>
</dbReference>
<dbReference type="SUPFAM" id="SSF88697">
    <property type="entry name" value="PUA domain-like"/>
    <property type="match status" value="1"/>
</dbReference>
<keyword evidence="5 12" id="KW-0963">Cytoplasm</keyword>
<evidence type="ECO:0000256" key="7">
    <source>
        <dbReference type="ARBA" id="ARBA00022603"/>
    </source>
</evidence>
<feature type="domain" description="Ribosomal RNA small subunit methyltransferase E methyltransferase" evidence="14">
    <location>
        <begin position="102"/>
        <end position="265"/>
    </location>
</feature>
<dbReference type="NCBIfam" id="NF008696">
    <property type="entry name" value="PRK11713.3-5"/>
    <property type="match status" value="1"/>
</dbReference>
<evidence type="ECO:0000256" key="6">
    <source>
        <dbReference type="ARBA" id="ARBA00022552"/>
    </source>
</evidence>
<dbReference type="InterPro" id="IPR046887">
    <property type="entry name" value="RsmE_PUA-like"/>
</dbReference>
<dbReference type="Pfam" id="PF04452">
    <property type="entry name" value="Methyltrans_RNA"/>
    <property type="match status" value="1"/>
</dbReference>
<comment type="similarity">
    <text evidence="2 12">Belongs to the RNA methyltransferase RsmE family.</text>
</comment>
<dbReference type="Gene3D" id="2.40.240.20">
    <property type="entry name" value="Hypothetical PUA domain-like, domain 1"/>
    <property type="match status" value="1"/>
</dbReference>
<dbReference type="GO" id="GO:0005737">
    <property type="term" value="C:cytoplasm"/>
    <property type="evidence" value="ECO:0007669"/>
    <property type="project" value="UniProtKB-SubCell"/>
</dbReference>
<dbReference type="EMBL" id="CP042906">
    <property type="protein sequence ID" value="QEX15489.1"/>
    <property type="molecule type" value="Genomic_DNA"/>
</dbReference>
<evidence type="ECO:0000313" key="17">
    <source>
        <dbReference type="Proteomes" id="UP000326202"/>
    </source>
</evidence>
<dbReference type="PIRSF" id="PIRSF015601">
    <property type="entry name" value="MTase_slr0722"/>
    <property type="match status" value="1"/>
</dbReference>
<dbReference type="SUPFAM" id="SSF75217">
    <property type="entry name" value="alpha/beta knot"/>
    <property type="match status" value="1"/>
</dbReference>
<dbReference type="GO" id="GO:0070475">
    <property type="term" value="P:rRNA base methylation"/>
    <property type="evidence" value="ECO:0007669"/>
    <property type="project" value="TreeGrafter"/>
</dbReference>
<evidence type="ECO:0000256" key="9">
    <source>
        <dbReference type="ARBA" id="ARBA00022691"/>
    </source>
</evidence>
<dbReference type="CDD" id="cd18084">
    <property type="entry name" value="RsmE-like"/>
    <property type="match status" value="1"/>
</dbReference>
<comment type="catalytic activity">
    <reaction evidence="11 12">
        <text>uridine(1498) in 16S rRNA + S-adenosyl-L-methionine = N(3)-methyluridine(1498) in 16S rRNA + S-adenosyl-L-homocysteine + H(+)</text>
        <dbReference type="Rhea" id="RHEA:42920"/>
        <dbReference type="Rhea" id="RHEA-COMP:10283"/>
        <dbReference type="Rhea" id="RHEA-COMP:10284"/>
        <dbReference type="ChEBI" id="CHEBI:15378"/>
        <dbReference type="ChEBI" id="CHEBI:57856"/>
        <dbReference type="ChEBI" id="CHEBI:59789"/>
        <dbReference type="ChEBI" id="CHEBI:65315"/>
        <dbReference type="ChEBI" id="CHEBI:74502"/>
        <dbReference type="EC" id="2.1.1.193"/>
    </reaction>
</comment>
<comment type="subcellular location">
    <subcellularLocation>
        <location evidence="1 12">Cytoplasm</location>
    </subcellularLocation>
</comment>
<keyword evidence="6 12" id="KW-0698">rRNA processing</keyword>
<name>A0A5J6MDJ7_9PROT</name>
<dbReference type="Gene3D" id="3.40.1280.10">
    <property type="match status" value="1"/>
</dbReference>
<evidence type="ECO:0000256" key="5">
    <source>
        <dbReference type="ARBA" id="ARBA00022490"/>
    </source>
</evidence>
<evidence type="ECO:0000313" key="16">
    <source>
        <dbReference type="EMBL" id="QEX15489.1"/>
    </source>
</evidence>
<evidence type="ECO:0000256" key="4">
    <source>
        <dbReference type="ARBA" id="ARBA00013673"/>
    </source>
</evidence>
<evidence type="ECO:0000259" key="15">
    <source>
        <dbReference type="Pfam" id="PF20260"/>
    </source>
</evidence>
<feature type="region of interest" description="Disordered" evidence="13">
    <location>
        <begin position="1"/>
        <end position="27"/>
    </location>
</feature>
<dbReference type="KEGG" id="htq:FRZ44_07730"/>
<feature type="domain" description="Ribosomal RNA small subunit methyltransferase E PUA-like" evidence="15">
    <location>
        <begin position="45"/>
        <end position="90"/>
    </location>
</feature>
<evidence type="ECO:0000259" key="14">
    <source>
        <dbReference type="Pfam" id="PF04452"/>
    </source>
</evidence>
<keyword evidence="9 12" id="KW-0949">S-adenosyl-L-methionine</keyword>
<feature type="compositionally biased region" description="Basic and acidic residues" evidence="13">
    <location>
        <begin position="1"/>
        <end position="22"/>
    </location>
</feature>
<accession>A0A5J6MDJ7</accession>
<evidence type="ECO:0000256" key="10">
    <source>
        <dbReference type="ARBA" id="ARBA00025699"/>
    </source>
</evidence>
<dbReference type="InterPro" id="IPR029028">
    <property type="entry name" value="Alpha/beta_knot_MTases"/>
</dbReference>
<keyword evidence="17" id="KW-1185">Reference proteome</keyword>
<dbReference type="InterPro" id="IPR015947">
    <property type="entry name" value="PUA-like_sf"/>
</dbReference>
<keyword evidence="7 12" id="KW-0489">Methyltransferase</keyword>
<evidence type="ECO:0000256" key="12">
    <source>
        <dbReference type="PIRNR" id="PIRNR015601"/>
    </source>
</evidence>
<dbReference type="InterPro" id="IPR029026">
    <property type="entry name" value="tRNA_m1G_MTases_N"/>
</dbReference>
<gene>
    <name evidence="16" type="ORF">FRZ44_07730</name>
</gene>
<evidence type="ECO:0000256" key="2">
    <source>
        <dbReference type="ARBA" id="ARBA00005528"/>
    </source>
</evidence>
<evidence type="ECO:0000256" key="13">
    <source>
        <dbReference type="SAM" id="MobiDB-lite"/>
    </source>
</evidence>
<protein>
    <recommendedName>
        <fullName evidence="4 12">Ribosomal RNA small subunit methyltransferase E</fullName>
        <ecNumber evidence="3 12">2.1.1.193</ecNumber>
    </recommendedName>
</protein>
<dbReference type="RefSeq" id="WP_151175934.1">
    <property type="nucleotide sequence ID" value="NZ_CP042906.1"/>
</dbReference>
<dbReference type="EC" id="2.1.1.193" evidence="3 12"/>